<proteinExistence type="predicted"/>
<dbReference type="EMBL" id="JAPHNI010000542">
    <property type="protein sequence ID" value="KAJ8110040.1"/>
    <property type="molecule type" value="Genomic_DNA"/>
</dbReference>
<accession>A0ACC2I4E4</accession>
<sequence length="642" mass="71399">MRVIAALLCIVSQAWTVNANVEKTIFLGPSAVTLPDVRLSVDDLRLHSLSSLEPILPTQLSVQFPTSAEPHGRESWYLLSGLEEGRRYEVRICWPATSPTDFWLDTYAVAEVLDTPGLVSSLASYSDQLQKIRKASETNSLKTTAEAQKTLFLRVQAAASYYSTNRTLMDQPPLVDVDIILDPFLLNVLPRSLAPVAAYITIVAVVAWFVSGYTYRWLLAVPICPLQNMATVVGAPPPPPPPPRGASSFDYLPAELLLEIWQYLSVNSSMQFALALFPTLRRHSLIPQLTLQTYLRITRDNTNRRALSGGNTAVLARFPMELWLQIAEMGNSRDNISLMFALAATMAKLDLTIPNLKLNDGTPVPMLGYGTGTAWYKTGEESKIDQSIIDAVKLAIKLGYTHLDGAEMYKTEQELGTGIKESGVERKKLFVTAKVDNDNIHDIEAALHTSLKKLQMEYVDLYLIHQPWFAKTDEDIQKAWAQMEAIQAKGLAKSIGVSNYTPAHLNALLKTAKVIPACNQIEFHPYLQRPELLALHKQHGIATAAYGPLTAATKAAPGPLDDYFAALSKKYAVSAGEISLRWCIDQDVVPITTSSKEQRLSDYLRVATFKLTPKEIQEINQIGQQKHFRGFWQKRFGENDRS</sequence>
<name>A0ACC2I4E4_9PLEO</name>
<evidence type="ECO:0000313" key="2">
    <source>
        <dbReference type="Proteomes" id="UP001153331"/>
    </source>
</evidence>
<evidence type="ECO:0000313" key="1">
    <source>
        <dbReference type="EMBL" id="KAJ8110040.1"/>
    </source>
</evidence>
<reference evidence="1" key="1">
    <citation type="submission" date="2022-11" db="EMBL/GenBank/DDBJ databases">
        <title>Genome Sequence of Boeremia exigua.</title>
        <authorList>
            <person name="Buettner E."/>
        </authorList>
    </citation>
    <scope>NUCLEOTIDE SEQUENCE</scope>
    <source>
        <strain evidence="1">CU02</strain>
    </source>
</reference>
<dbReference type="Proteomes" id="UP001153331">
    <property type="component" value="Unassembled WGS sequence"/>
</dbReference>
<keyword evidence="2" id="KW-1185">Reference proteome</keyword>
<comment type="caution">
    <text evidence="1">The sequence shown here is derived from an EMBL/GenBank/DDBJ whole genome shotgun (WGS) entry which is preliminary data.</text>
</comment>
<protein>
    <submittedName>
        <fullName evidence="1">Uncharacterized protein</fullName>
    </submittedName>
</protein>
<organism evidence="1 2">
    <name type="scientific">Boeremia exigua</name>
    <dbReference type="NCBI Taxonomy" id="749465"/>
    <lineage>
        <taxon>Eukaryota</taxon>
        <taxon>Fungi</taxon>
        <taxon>Dikarya</taxon>
        <taxon>Ascomycota</taxon>
        <taxon>Pezizomycotina</taxon>
        <taxon>Dothideomycetes</taxon>
        <taxon>Pleosporomycetidae</taxon>
        <taxon>Pleosporales</taxon>
        <taxon>Pleosporineae</taxon>
        <taxon>Didymellaceae</taxon>
        <taxon>Boeremia</taxon>
    </lineage>
</organism>
<gene>
    <name evidence="1" type="ORF">OPT61_g7011</name>
</gene>